<keyword evidence="3" id="KW-1185">Reference proteome</keyword>
<evidence type="ECO:0000313" key="2">
    <source>
        <dbReference type="EMBL" id="MEA5480611.1"/>
    </source>
</evidence>
<dbReference type="Pfam" id="PF01526">
    <property type="entry name" value="DDE_Tnp_Tn3"/>
    <property type="match status" value="1"/>
</dbReference>
<dbReference type="RefSeq" id="WP_323263568.1">
    <property type="nucleotide sequence ID" value="NZ_JAYGIE010000137.1"/>
</dbReference>
<evidence type="ECO:0000259" key="1">
    <source>
        <dbReference type="Pfam" id="PF01526"/>
    </source>
</evidence>
<gene>
    <name evidence="2" type="ORF">VB774_23500</name>
</gene>
<sequence>MHHSLSKIWGGGILSSSNGQRFPVSVKNSQAVALPRYFGYGRGLTFYTWTSDQFSQYGDKVIPSTMRDATYLLDGILDNETELNILEHTTDTAGYTDVMFALFDVLGLRFSPRIRDVGKKSLYRLNKDTSYANKVTIVDMN</sequence>
<name>A0ABU5TQM8_9CYAN</name>
<evidence type="ECO:0000313" key="3">
    <source>
        <dbReference type="Proteomes" id="UP001301388"/>
    </source>
</evidence>
<feature type="domain" description="Tn3 transposase DDE" evidence="1">
    <location>
        <begin position="3"/>
        <end position="137"/>
    </location>
</feature>
<dbReference type="InterPro" id="IPR002513">
    <property type="entry name" value="Tn3_Tnp_DDE_dom"/>
</dbReference>
<accession>A0ABU5TQM8</accession>
<comment type="caution">
    <text evidence="2">The sequence shown here is derived from an EMBL/GenBank/DDBJ whole genome shotgun (WGS) entry which is preliminary data.</text>
</comment>
<protein>
    <submittedName>
        <fullName evidence="2">Tn3 family transposase</fullName>
    </submittedName>
</protein>
<reference evidence="2 3" key="1">
    <citation type="submission" date="2023-12" db="EMBL/GenBank/DDBJ databases">
        <title>Baltic Sea Cyanobacteria.</title>
        <authorList>
            <person name="Delbaje E."/>
            <person name="Fewer D.P."/>
            <person name="Shishido T.K."/>
        </authorList>
    </citation>
    <scope>NUCLEOTIDE SEQUENCE [LARGE SCALE GENOMIC DNA]</scope>
    <source>
        <strain evidence="2 3">UHCC 0370</strain>
    </source>
</reference>
<dbReference type="EMBL" id="JAYGIE010000137">
    <property type="protein sequence ID" value="MEA5480611.1"/>
    <property type="molecule type" value="Genomic_DNA"/>
</dbReference>
<dbReference type="Proteomes" id="UP001301388">
    <property type="component" value="Unassembled WGS sequence"/>
</dbReference>
<proteinExistence type="predicted"/>
<organism evidence="2 3">
    <name type="scientific">Pseudanabaena galeata UHCC 0370</name>
    <dbReference type="NCBI Taxonomy" id="3110310"/>
    <lineage>
        <taxon>Bacteria</taxon>
        <taxon>Bacillati</taxon>
        <taxon>Cyanobacteriota</taxon>
        <taxon>Cyanophyceae</taxon>
        <taxon>Pseudanabaenales</taxon>
        <taxon>Pseudanabaenaceae</taxon>
        <taxon>Pseudanabaena</taxon>
    </lineage>
</organism>